<dbReference type="Proteomes" id="UP000838756">
    <property type="component" value="Unassembled WGS sequence"/>
</dbReference>
<evidence type="ECO:0000256" key="1">
    <source>
        <dbReference type="SAM" id="MobiDB-lite"/>
    </source>
</evidence>
<dbReference type="EMBL" id="CAKXAJ010024920">
    <property type="protein sequence ID" value="CAH2232816.1"/>
    <property type="molecule type" value="Genomic_DNA"/>
</dbReference>
<evidence type="ECO:0000313" key="2">
    <source>
        <dbReference type="EMBL" id="CAH2232816.1"/>
    </source>
</evidence>
<feature type="region of interest" description="Disordered" evidence="1">
    <location>
        <begin position="89"/>
        <end position="129"/>
    </location>
</feature>
<keyword evidence="3" id="KW-1185">Reference proteome</keyword>
<sequence>MPSTSKKLMGYRATSGSDFCERLEIETFVERVHAVIDRTHRALKGSRRAGQLSRRLRRTSRWHGTPSWLASPAQLAGCRRRMRIRVHCTTRSGSGLGSRRAHTHGTNESSGDDVHRGSRVLAARVSASD</sequence>
<dbReference type="OrthoDB" id="7449460at2759"/>
<comment type="caution">
    <text evidence="2">The sequence shown here is derived from an EMBL/GenBank/DDBJ whole genome shotgun (WGS) entry which is preliminary data.</text>
</comment>
<gene>
    <name evidence="2" type="primary">jg16593</name>
    <name evidence="2" type="ORF">PAEG_LOCUS11008</name>
</gene>
<organism evidence="2 3">
    <name type="scientific">Pararge aegeria aegeria</name>
    <dbReference type="NCBI Taxonomy" id="348720"/>
    <lineage>
        <taxon>Eukaryota</taxon>
        <taxon>Metazoa</taxon>
        <taxon>Ecdysozoa</taxon>
        <taxon>Arthropoda</taxon>
        <taxon>Hexapoda</taxon>
        <taxon>Insecta</taxon>
        <taxon>Pterygota</taxon>
        <taxon>Neoptera</taxon>
        <taxon>Endopterygota</taxon>
        <taxon>Lepidoptera</taxon>
        <taxon>Glossata</taxon>
        <taxon>Ditrysia</taxon>
        <taxon>Papilionoidea</taxon>
        <taxon>Nymphalidae</taxon>
        <taxon>Satyrinae</taxon>
        <taxon>Satyrini</taxon>
        <taxon>Parargina</taxon>
        <taxon>Pararge</taxon>
    </lineage>
</organism>
<proteinExistence type="predicted"/>
<accession>A0A8S4R9R0</accession>
<dbReference type="AlphaFoldDB" id="A0A8S4R9R0"/>
<evidence type="ECO:0000313" key="3">
    <source>
        <dbReference type="Proteomes" id="UP000838756"/>
    </source>
</evidence>
<reference evidence="2" key="1">
    <citation type="submission" date="2022-03" db="EMBL/GenBank/DDBJ databases">
        <authorList>
            <person name="Lindestad O."/>
        </authorList>
    </citation>
    <scope>NUCLEOTIDE SEQUENCE</scope>
</reference>
<name>A0A8S4R9R0_9NEOP</name>
<protein>
    <submittedName>
        <fullName evidence="2">Jg16593 protein</fullName>
    </submittedName>
</protein>